<organism evidence="2 3">
    <name type="scientific">Micromonas commoda (strain RCC299 / NOUM17 / CCMP2709)</name>
    <name type="common">Picoplanktonic green alga</name>
    <dbReference type="NCBI Taxonomy" id="296587"/>
    <lineage>
        <taxon>Eukaryota</taxon>
        <taxon>Viridiplantae</taxon>
        <taxon>Chlorophyta</taxon>
        <taxon>Mamiellophyceae</taxon>
        <taxon>Mamiellales</taxon>
        <taxon>Mamiellaceae</taxon>
        <taxon>Micromonas</taxon>
    </lineage>
</organism>
<proteinExistence type="predicted"/>
<evidence type="ECO:0000256" key="1">
    <source>
        <dbReference type="SAM" id="Phobius"/>
    </source>
</evidence>
<keyword evidence="3" id="KW-1185">Reference proteome</keyword>
<dbReference type="OrthoDB" id="529675at2759"/>
<keyword evidence="1" id="KW-1133">Transmembrane helix</keyword>
<dbReference type="GeneID" id="8240619"/>
<evidence type="ECO:0008006" key="4">
    <source>
        <dbReference type="Google" id="ProtNLM"/>
    </source>
</evidence>
<dbReference type="InParanoid" id="C1DZN8"/>
<feature type="transmembrane region" description="Helical" evidence="1">
    <location>
        <begin position="165"/>
        <end position="183"/>
    </location>
</feature>
<dbReference type="KEGG" id="mis:MICPUN_56473"/>
<dbReference type="Proteomes" id="UP000002009">
    <property type="component" value="Chromosome 2"/>
</dbReference>
<feature type="transmembrane region" description="Helical" evidence="1">
    <location>
        <begin position="38"/>
        <end position="60"/>
    </location>
</feature>
<dbReference type="STRING" id="296587.C1DZN8"/>
<dbReference type="eggNOG" id="ENOG502RXPQ">
    <property type="taxonomic scope" value="Eukaryota"/>
</dbReference>
<evidence type="ECO:0000313" key="2">
    <source>
        <dbReference type="EMBL" id="ACO61152.1"/>
    </source>
</evidence>
<dbReference type="Pfam" id="PF05514">
    <property type="entry name" value="HR_lesion"/>
    <property type="match status" value="1"/>
</dbReference>
<dbReference type="EMBL" id="CP001323">
    <property type="protein sequence ID" value="ACO61152.1"/>
    <property type="molecule type" value="Genomic_DNA"/>
</dbReference>
<feature type="transmembrane region" description="Helical" evidence="1">
    <location>
        <begin position="133"/>
        <end position="153"/>
    </location>
</feature>
<dbReference type="PANTHER" id="PTHR31474">
    <property type="entry name" value="HR-LIKE LESION-INDUCER"/>
    <property type="match status" value="1"/>
</dbReference>
<sequence length="209" mass="22477">MNRRFGLGATGAPVWDKRRDARSFRHSRGAPRRKDSGVAAMGATAFVGRCMFAFVFLASAVNKLQTLSDPIAGAATLASIAPRLAAARALFASKIGFPLYLVLPFTDGQLLLLGTLTEGVGAVLFVADSSLGAKMLMLFTLVVTPVMHAFWLIPDKHSAGYQVEMIMFYKNVAMFGALLFWHATRPVVVGSRRGGARGISSAVGRVKWE</sequence>
<keyword evidence="1" id="KW-0812">Transmembrane</keyword>
<dbReference type="InterPro" id="IPR008637">
    <property type="entry name" value="HR_lesion"/>
</dbReference>
<dbReference type="FunCoup" id="C1DZN8">
    <property type="interactions" value="389"/>
</dbReference>
<keyword evidence="1" id="KW-0472">Membrane</keyword>
<feature type="transmembrane region" description="Helical" evidence="1">
    <location>
        <begin position="110"/>
        <end position="127"/>
    </location>
</feature>
<reference evidence="2 3" key="1">
    <citation type="journal article" date="2009" name="Science">
        <title>Green evolution and dynamic adaptations revealed by genomes of the marine picoeukaryotes Micromonas.</title>
        <authorList>
            <person name="Worden A.Z."/>
            <person name="Lee J.H."/>
            <person name="Mock T."/>
            <person name="Rouze P."/>
            <person name="Simmons M.P."/>
            <person name="Aerts A.L."/>
            <person name="Allen A.E."/>
            <person name="Cuvelier M.L."/>
            <person name="Derelle E."/>
            <person name="Everett M.V."/>
            <person name="Foulon E."/>
            <person name="Grimwood J."/>
            <person name="Gundlach H."/>
            <person name="Henrissat B."/>
            <person name="Napoli C."/>
            <person name="McDonald S.M."/>
            <person name="Parker M.S."/>
            <person name="Rombauts S."/>
            <person name="Salamov A."/>
            <person name="Von Dassow P."/>
            <person name="Badger J.H."/>
            <person name="Coutinho P.M."/>
            <person name="Demir E."/>
            <person name="Dubchak I."/>
            <person name="Gentemann C."/>
            <person name="Eikrem W."/>
            <person name="Gready J.E."/>
            <person name="John U."/>
            <person name="Lanier W."/>
            <person name="Lindquist E.A."/>
            <person name="Lucas S."/>
            <person name="Mayer K.F."/>
            <person name="Moreau H."/>
            <person name="Not F."/>
            <person name="Otillar R."/>
            <person name="Panaud O."/>
            <person name="Pangilinan J."/>
            <person name="Paulsen I."/>
            <person name="Piegu B."/>
            <person name="Poliakov A."/>
            <person name="Robbens S."/>
            <person name="Schmutz J."/>
            <person name="Toulza E."/>
            <person name="Wyss T."/>
            <person name="Zelensky A."/>
            <person name="Zhou K."/>
            <person name="Armbrust E.V."/>
            <person name="Bhattacharya D."/>
            <person name="Goodenough U.W."/>
            <person name="Van de Peer Y."/>
            <person name="Grigoriev I.V."/>
        </authorList>
    </citation>
    <scope>NUCLEOTIDE SEQUENCE [LARGE SCALE GENOMIC DNA]</scope>
    <source>
        <strain evidence="3">RCC299 / NOUM17</strain>
    </source>
</reference>
<name>C1DZN8_MICCC</name>
<feature type="transmembrane region" description="Helical" evidence="1">
    <location>
        <begin position="80"/>
        <end position="103"/>
    </location>
</feature>
<dbReference type="AlphaFoldDB" id="C1DZN8"/>
<gene>
    <name evidence="2" type="ORF">MICPUN_56473</name>
</gene>
<protein>
    <recommendedName>
        <fullName evidence="4">DoxX family protein</fullName>
    </recommendedName>
</protein>
<dbReference type="RefSeq" id="XP_002499894.1">
    <property type="nucleotide sequence ID" value="XM_002499848.1"/>
</dbReference>
<evidence type="ECO:0000313" key="3">
    <source>
        <dbReference type="Proteomes" id="UP000002009"/>
    </source>
</evidence>
<dbReference type="OMA" id="HSELEMP"/>
<accession>C1DZN8</accession>
<dbReference type="PANTHER" id="PTHR31474:SF1">
    <property type="entry name" value="EXPRESSED PROTEIN"/>
    <property type="match status" value="1"/>
</dbReference>